<dbReference type="SMART" id="SM00209">
    <property type="entry name" value="TSP1"/>
    <property type="match status" value="1"/>
</dbReference>
<dbReference type="InterPro" id="IPR006207">
    <property type="entry name" value="Cys_knot_C"/>
</dbReference>
<dbReference type="SMART" id="SM00181">
    <property type="entry name" value="EGF"/>
    <property type="match status" value="17"/>
</dbReference>
<dbReference type="InterPro" id="IPR036943">
    <property type="entry name" value="FN_type2_sf"/>
</dbReference>
<evidence type="ECO:0000256" key="9">
    <source>
        <dbReference type="PROSITE-ProRule" id="PRU00039"/>
    </source>
</evidence>
<dbReference type="SMART" id="SM00059">
    <property type="entry name" value="FN2"/>
    <property type="match status" value="1"/>
</dbReference>
<dbReference type="EMBL" id="JAODUO010000454">
    <property type="protein sequence ID" value="KAK2180194.1"/>
    <property type="molecule type" value="Genomic_DNA"/>
</dbReference>
<dbReference type="InterPro" id="IPR002350">
    <property type="entry name" value="Kazal_dom"/>
</dbReference>
<dbReference type="Pfam" id="PF00040">
    <property type="entry name" value="fn2"/>
    <property type="match status" value="1"/>
</dbReference>
<feature type="domain" description="EGF-like" evidence="13">
    <location>
        <begin position="21"/>
        <end position="61"/>
    </location>
</feature>
<dbReference type="SUPFAM" id="SSF57196">
    <property type="entry name" value="EGF/Laminin"/>
    <property type="match status" value="5"/>
</dbReference>
<reference evidence="16" key="1">
    <citation type="journal article" date="2023" name="Mol. Biol. Evol.">
        <title>Third-Generation Sequencing Reveals the Adaptive Role of the Epigenome in Three Deep-Sea Polychaetes.</title>
        <authorList>
            <person name="Perez M."/>
            <person name="Aroh O."/>
            <person name="Sun Y."/>
            <person name="Lan Y."/>
            <person name="Juniper S.K."/>
            <person name="Young C.R."/>
            <person name="Angers B."/>
            <person name="Qian P.Y."/>
        </authorList>
    </citation>
    <scope>NUCLEOTIDE SEQUENCE</scope>
    <source>
        <strain evidence="16">R07B-5</strain>
    </source>
</reference>
<dbReference type="InterPro" id="IPR000742">
    <property type="entry name" value="EGF"/>
</dbReference>
<feature type="domain" description="EGF-like" evidence="13">
    <location>
        <begin position="649"/>
        <end position="688"/>
    </location>
</feature>
<feature type="domain" description="EGF-like" evidence="13">
    <location>
        <begin position="402"/>
        <end position="443"/>
    </location>
</feature>
<feature type="domain" description="EGF-like" evidence="13">
    <location>
        <begin position="472"/>
        <end position="513"/>
    </location>
</feature>
<dbReference type="PANTHER" id="PTHR24034">
    <property type="entry name" value="EGF-LIKE DOMAIN-CONTAINING PROTEIN"/>
    <property type="match status" value="1"/>
</dbReference>
<dbReference type="Pfam" id="PF12662">
    <property type="entry name" value="cEGF"/>
    <property type="match status" value="1"/>
</dbReference>
<feature type="domain" description="EGF-like" evidence="13">
    <location>
        <begin position="563"/>
        <end position="602"/>
    </location>
</feature>
<keyword evidence="17" id="KW-1185">Reference proteome</keyword>
<dbReference type="PROSITE" id="PS01186">
    <property type="entry name" value="EGF_2"/>
    <property type="match status" value="12"/>
</dbReference>
<feature type="domain" description="EGF-like" evidence="13">
    <location>
        <begin position="968"/>
        <end position="1009"/>
    </location>
</feature>
<dbReference type="InterPro" id="IPR036383">
    <property type="entry name" value="TSP1_rpt_sf"/>
</dbReference>
<evidence type="ECO:0000256" key="4">
    <source>
        <dbReference type="ARBA" id="ARBA00022729"/>
    </source>
</evidence>
<name>A0AAD9KZG0_RIDPI</name>
<feature type="disulfide bond" evidence="9">
    <location>
        <begin position="1269"/>
        <end position="1319"/>
    </location>
</feature>
<dbReference type="InterPro" id="IPR000152">
    <property type="entry name" value="EGF-type_Asp/Asn_hydroxyl_site"/>
</dbReference>
<feature type="domain" description="CTCK" evidence="12">
    <location>
        <begin position="1269"/>
        <end position="1357"/>
    </location>
</feature>
<dbReference type="InterPro" id="IPR026823">
    <property type="entry name" value="cEGF"/>
</dbReference>
<feature type="domain" description="Fibronectin type-II" evidence="14">
    <location>
        <begin position="1126"/>
        <end position="1172"/>
    </location>
</feature>
<dbReference type="Gene3D" id="3.30.60.30">
    <property type="match status" value="1"/>
</dbReference>
<evidence type="ECO:0000256" key="8">
    <source>
        <dbReference type="ARBA" id="ARBA00023180"/>
    </source>
</evidence>
<dbReference type="PROSITE" id="PS51092">
    <property type="entry name" value="FN2_2"/>
    <property type="match status" value="1"/>
</dbReference>
<gene>
    <name evidence="16" type="ORF">NP493_455g01025</name>
</gene>
<evidence type="ECO:0000256" key="7">
    <source>
        <dbReference type="ARBA" id="ARBA00023157"/>
    </source>
</evidence>
<feature type="domain" description="EGF-like" evidence="13">
    <location>
        <begin position="100"/>
        <end position="140"/>
    </location>
</feature>
<evidence type="ECO:0000259" key="13">
    <source>
        <dbReference type="PROSITE" id="PS50026"/>
    </source>
</evidence>
<dbReference type="PROSITE" id="PS51465">
    <property type="entry name" value="KAZAL_2"/>
    <property type="match status" value="1"/>
</dbReference>
<comment type="caution">
    <text evidence="11">Lacks conserved residue(s) required for the propagation of feature annotation.</text>
</comment>
<evidence type="ECO:0000259" key="14">
    <source>
        <dbReference type="PROSITE" id="PS51092"/>
    </source>
</evidence>
<keyword evidence="6" id="KW-0106">Calcium</keyword>
<dbReference type="PROSITE" id="PS01187">
    <property type="entry name" value="EGF_CA"/>
    <property type="match status" value="4"/>
</dbReference>
<feature type="domain" description="EGF-like" evidence="13">
    <location>
        <begin position="62"/>
        <end position="99"/>
    </location>
</feature>
<dbReference type="Pfam" id="PF12947">
    <property type="entry name" value="EGF_3"/>
    <property type="match status" value="3"/>
</dbReference>
<dbReference type="InterPro" id="IPR049883">
    <property type="entry name" value="NOTCH1_EGF-like"/>
</dbReference>
<feature type="domain" description="Kazal-like" evidence="15">
    <location>
        <begin position="1026"/>
        <end position="1082"/>
    </location>
</feature>
<dbReference type="Proteomes" id="UP001209878">
    <property type="component" value="Unassembled WGS sequence"/>
</dbReference>
<dbReference type="SUPFAM" id="SSF82895">
    <property type="entry name" value="TSP-1 type 1 repeat"/>
    <property type="match status" value="1"/>
</dbReference>
<dbReference type="InterPro" id="IPR050751">
    <property type="entry name" value="ECM_structural_protein"/>
</dbReference>
<keyword evidence="8" id="KW-0325">Glycoprotein</keyword>
<dbReference type="InterPro" id="IPR036058">
    <property type="entry name" value="Kazal_dom_sf"/>
</dbReference>
<evidence type="ECO:0000313" key="17">
    <source>
        <dbReference type="Proteomes" id="UP001209878"/>
    </source>
</evidence>
<evidence type="ECO:0000256" key="3">
    <source>
        <dbReference type="ARBA" id="ARBA00022536"/>
    </source>
</evidence>
<feature type="domain" description="EGF-like" evidence="13">
    <location>
        <begin position="142"/>
        <end position="181"/>
    </location>
</feature>
<evidence type="ECO:0000256" key="10">
    <source>
        <dbReference type="PROSITE-ProRule" id="PRU00076"/>
    </source>
</evidence>
<dbReference type="SUPFAM" id="SSF100895">
    <property type="entry name" value="Kazal-type serine protease inhibitors"/>
    <property type="match status" value="1"/>
</dbReference>
<dbReference type="InterPro" id="IPR013806">
    <property type="entry name" value="Kringle-like"/>
</dbReference>
<dbReference type="FunFam" id="2.10.25.10:FF:000038">
    <property type="entry name" value="Fibrillin 2"/>
    <property type="match status" value="6"/>
</dbReference>
<evidence type="ECO:0000259" key="12">
    <source>
        <dbReference type="PROSITE" id="PS01225"/>
    </source>
</evidence>
<proteinExistence type="predicted"/>
<keyword evidence="3 10" id="KW-0245">EGF-like domain</keyword>
<dbReference type="CDD" id="cd00062">
    <property type="entry name" value="FN2"/>
    <property type="match status" value="1"/>
</dbReference>
<accession>A0AAD9KZG0</accession>
<dbReference type="GO" id="GO:0007399">
    <property type="term" value="P:nervous system development"/>
    <property type="evidence" value="ECO:0007669"/>
    <property type="project" value="UniProtKB-ARBA"/>
</dbReference>
<dbReference type="PROSITE" id="PS00010">
    <property type="entry name" value="ASX_HYDROXYL"/>
    <property type="match status" value="12"/>
</dbReference>
<dbReference type="PROSITE" id="PS50092">
    <property type="entry name" value="TSP1"/>
    <property type="match status" value="1"/>
</dbReference>
<evidence type="ECO:0000313" key="16">
    <source>
        <dbReference type="EMBL" id="KAK2180194.1"/>
    </source>
</evidence>
<feature type="domain" description="EGF-like" evidence="13">
    <location>
        <begin position="360"/>
        <end position="401"/>
    </location>
</feature>
<dbReference type="InterPro" id="IPR000884">
    <property type="entry name" value="TSP1_rpt"/>
</dbReference>
<dbReference type="Pfam" id="PF07645">
    <property type="entry name" value="EGF_CA"/>
    <property type="match status" value="12"/>
</dbReference>
<evidence type="ECO:0000256" key="6">
    <source>
        <dbReference type="ARBA" id="ARBA00022837"/>
    </source>
</evidence>
<dbReference type="Gene3D" id="2.10.25.10">
    <property type="entry name" value="Laminin"/>
    <property type="match status" value="16"/>
</dbReference>
<dbReference type="SUPFAM" id="SSF57440">
    <property type="entry name" value="Kringle-like"/>
    <property type="match status" value="1"/>
</dbReference>
<dbReference type="SUPFAM" id="SSF57184">
    <property type="entry name" value="Growth factor receptor domain"/>
    <property type="match status" value="5"/>
</dbReference>
<sequence>MGGYTCRCVDGYQGDGYFCADENECESNSTECHDNATCTNTPGSYTCKCANGFWGNGYYCEDKDECQLGTECPQNEECFNTLGSYQCQCKPGFTVVGIAYVNECKLGIANCDINSLCRNTNGSFTCECLRGYIGDGVTCHHIPNPCGPRGQNTCHKHADCFPTLTAYKCICQAGYDGDGFECIFTKPCDIPGTCHQDATCVSVGRRAVCSCISPLRGDGHSCEPVDECAEGTAVCDVNSICVDIDNGYKCLCKYGYYGNGKKQCKDVNECDAATPHGGRHLCDIAGGAVCENTNGSYVCACASGMGSPNGLHGCETVNECKSRRTNKCGKNTYCHNTRRGYYCACRIGFHKVGDMYSCEDIDECREVPGACNVSHAVCVNEKGGYKCLCEPGYDGDGLNCTDIDECSLQKAVCHQYASCRNTDGTFNCTCDAGYEGNGLSRCDDVNECDSMNGGCPENADCINEPGSRLCRYIDECVTDTTCVASGSVCINSPGSYQCGCDAGYRLNAAVDCIDINECLLVDTDGVGLCGNGSSCHNLPGSCRCICAAGFTTPEAETCAPCTEIDECVESVGLCGLGSCENTKGSYQCVCPDGYLATDGTCSNINECNQPLNSEYAHDCENSTCVDDEPGYKCSCWPGYTQDSPTRCVDIDECLTHEVCGDHSDCLNIVSSYKCLCHDGYVWDDNVCADRNECEWIPEIFVAAANQQPAKTRLGHTSAAVTKVTDSPLMESVQEAALCGAGDLMCVNLEGSYKCSCPPGYTAQGGACVSEYMCPLPLVTPATRRRGAPVLGGACVSEYMCPLPLVTPATRRRGAPVLVSTCVPYPLSPRLHGAGGACVVSTCVFLVTGRGACVSEYMCTLPLVTPATRRRGAPVLVSTCVPYPLSPGYTAQGLLVSTVLTLSPVHGAGGACVSEYMCTLPLVTPATRRRGAPVLGGACVSEYMCTFLHSTPCQTSRDCTRRRGGACVNVDECATGAHYCDVDTADCVDTVGSYKCYCRTGFVGNGRHCSPICQPGVCPGRQLCMVTEGEAECSCKCSGDVCSNTGSVCGSNGQTYDSQTDLILVACRSGKDISLDYHGACKVSCDEVSCSKWAQCHMVNGRPTCQCPEHCPVNAAGGLVATVGGNSKGAVCVFPFVYQGVSHTDCVRGATGRAWCSTTADYDKDGKSGDCVYEVCSASGETFATYCKFQQRMCALNSDEDIIQFGKCVNSKECIYGEYGRWSGCSVSCGQGFQSRWRPVLVKPDWPPRACRDREQRKKCYEAPCKGDNCETFPCNGPAEFCVLHHGHPVCECPHCAFVPRLPRVFSCEGGCGKVTGYCCDPTELSYKHVQFVCPGGATKVAKLLQIEQCGCVRGRMSRQLSLIVAP</sequence>
<dbReference type="InterPro" id="IPR000562">
    <property type="entry name" value="FN_type2_dom"/>
</dbReference>
<evidence type="ECO:0000256" key="2">
    <source>
        <dbReference type="ARBA" id="ARBA00022525"/>
    </source>
</evidence>
<evidence type="ECO:0000259" key="15">
    <source>
        <dbReference type="PROSITE" id="PS51465"/>
    </source>
</evidence>
<dbReference type="SMART" id="SM00280">
    <property type="entry name" value="KAZAL"/>
    <property type="match status" value="2"/>
</dbReference>
<keyword evidence="4" id="KW-0732">Signal</keyword>
<dbReference type="PROSITE" id="PS50026">
    <property type="entry name" value="EGF_3"/>
    <property type="match status" value="13"/>
</dbReference>
<evidence type="ECO:0000256" key="11">
    <source>
        <dbReference type="PROSITE-ProRule" id="PRU00479"/>
    </source>
</evidence>
<dbReference type="PROSITE" id="PS01225">
    <property type="entry name" value="CTCK_2"/>
    <property type="match status" value="1"/>
</dbReference>
<keyword evidence="5" id="KW-0677">Repeat</keyword>
<dbReference type="InterPro" id="IPR024731">
    <property type="entry name" value="NELL2-like_EGF"/>
</dbReference>
<dbReference type="GO" id="GO:0005576">
    <property type="term" value="C:extracellular region"/>
    <property type="evidence" value="ECO:0007669"/>
    <property type="project" value="UniProtKB-SubCell"/>
</dbReference>
<feature type="domain" description="EGF-like" evidence="13">
    <location>
        <begin position="603"/>
        <end position="648"/>
    </location>
</feature>
<dbReference type="FunFam" id="2.10.25.10:FF:000017">
    <property type="entry name" value="latent-transforming growth factor beta-binding protein 4 isoform X1"/>
    <property type="match status" value="1"/>
</dbReference>
<dbReference type="GO" id="GO:0005509">
    <property type="term" value="F:calcium ion binding"/>
    <property type="evidence" value="ECO:0007669"/>
    <property type="project" value="InterPro"/>
</dbReference>
<dbReference type="Gene3D" id="2.10.10.10">
    <property type="entry name" value="Fibronectin, type II, collagen-binding"/>
    <property type="match status" value="1"/>
</dbReference>
<keyword evidence="7 9" id="KW-1015">Disulfide bond</keyword>
<evidence type="ECO:0000256" key="1">
    <source>
        <dbReference type="ARBA" id="ARBA00004613"/>
    </source>
</evidence>
<dbReference type="InterPro" id="IPR001881">
    <property type="entry name" value="EGF-like_Ca-bd_dom"/>
</dbReference>
<dbReference type="InterPro" id="IPR018097">
    <property type="entry name" value="EGF_Ca-bd_CS"/>
</dbReference>
<keyword evidence="2" id="KW-0964">Secreted</keyword>
<dbReference type="InterPro" id="IPR009030">
    <property type="entry name" value="Growth_fac_rcpt_cys_sf"/>
</dbReference>
<evidence type="ECO:0000256" key="5">
    <source>
        <dbReference type="ARBA" id="ARBA00022737"/>
    </source>
</evidence>
<comment type="subcellular location">
    <subcellularLocation>
        <location evidence="1">Secreted</location>
    </subcellularLocation>
</comment>
<organism evidence="16 17">
    <name type="scientific">Ridgeia piscesae</name>
    <name type="common">Tubeworm</name>
    <dbReference type="NCBI Taxonomy" id="27915"/>
    <lineage>
        <taxon>Eukaryota</taxon>
        <taxon>Metazoa</taxon>
        <taxon>Spiralia</taxon>
        <taxon>Lophotrochozoa</taxon>
        <taxon>Annelida</taxon>
        <taxon>Polychaeta</taxon>
        <taxon>Sedentaria</taxon>
        <taxon>Canalipalpata</taxon>
        <taxon>Sabellida</taxon>
        <taxon>Siboglinidae</taxon>
        <taxon>Ridgeia</taxon>
    </lineage>
</organism>
<dbReference type="SMART" id="SM00179">
    <property type="entry name" value="EGF_CA"/>
    <property type="match status" value="17"/>
</dbReference>
<dbReference type="CDD" id="cd00054">
    <property type="entry name" value="EGF_CA"/>
    <property type="match status" value="6"/>
</dbReference>
<feature type="domain" description="EGF-like" evidence="13">
    <location>
        <begin position="514"/>
        <end position="556"/>
    </location>
</feature>
<comment type="caution">
    <text evidence="16">The sequence shown here is derived from an EMBL/GenBank/DDBJ whole genome shotgun (WGS) entry which is preliminary data.</text>
</comment>
<protein>
    <submittedName>
        <fullName evidence="16">Uncharacterized protein</fullName>
    </submittedName>
</protein>
<dbReference type="PANTHER" id="PTHR24034:SF209">
    <property type="entry name" value="EGF-LIKE DOMAIN-CONTAINING PROTEIN"/>
    <property type="match status" value="1"/>
</dbReference>
<feature type="domain" description="EGF-like" evidence="13">
    <location>
        <begin position="224"/>
        <end position="265"/>
    </location>
</feature>